<dbReference type="PROSITE" id="PS50294">
    <property type="entry name" value="WD_REPEATS_REGION"/>
    <property type="match status" value="2"/>
</dbReference>
<evidence type="ECO:0000256" key="5">
    <source>
        <dbReference type="ARBA" id="ARBA00022737"/>
    </source>
</evidence>
<dbReference type="InterPro" id="IPR007287">
    <property type="entry name" value="Sof1"/>
</dbReference>
<dbReference type="GO" id="GO:0032040">
    <property type="term" value="C:small-subunit processome"/>
    <property type="evidence" value="ECO:0007669"/>
    <property type="project" value="TreeGrafter"/>
</dbReference>
<evidence type="ECO:0000256" key="1">
    <source>
        <dbReference type="ARBA" id="ARBA00004604"/>
    </source>
</evidence>
<dbReference type="KEGG" id="bter:100646737"/>
<evidence type="ECO:0000256" key="10">
    <source>
        <dbReference type="SAM" id="MobiDB-lite"/>
    </source>
</evidence>
<comment type="subcellular location">
    <subcellularLocation>
        <location evidence="1">Nucleus</location>
        <location evidence="1">Nucleolus</location>
    </subcellularLocation>
</comment>
<dbReference type="Proteomes" id="UP000835206">
    <property type="component" value="Chromosome 4"/>
</dbReference>
<dbReference type="PANTHER" id="PTHR22851:SF0">
    <property type="entry name" value="DDB1- AND CUL4-ASSOCIATED FACTOR 13"/>
    <property type="match status" value="1"/>
</dbReference>
<dbReference type="Pfam" id="PF00400">
    <property type="entry name" value="WD40"/>
    <property type="match status" value="4"/>
</dbReference>
<feature type="repeat" description="WD" evidence="9">
    <location>
        <begin position="105"/>
        <end position="137"/>
    </location>
</feature>
<feature type="repeat" description="WD" evidence="9">
    <location>
        <begin position="277"/>
        <end position="318"/>
    </location>
</feature>
<dbReference type="Pfam" id="PF04158">
    <property type="entry name" value="Sof1"/>
    <property type="match status" value="1"/>
</dbReference>
<feature type="repeat" description="WD" evidence="9">
    <location>
        <begin position="62"/>
        <end position="96"/>
    </location>
</feature>
<feature type="repeat" description="WD" evidence="9">
    <location>
        <begin position="320"/>
        <end position="361"/>
    </location>
</feature>
<name>A0A9B0BWC3_BOMTE</name>
<dbReference type="InterPro" id="IPR001680">
    <property type="entry name" value="WD40_rpt"/>
</dbReference>
<evidence type="ECO:0000313" key="13">
    <source>
        <dbReference type="RefSeq" id="XP_003395039.2"/>
    </source>
</evidence>
<dbReference type="Gene3D" id="2.130.10.10">
    <property type="entry name" value="YVTN repeat-like/Quinoprotein amine dehydrogenase"/>
    <property type="match status" value="2"/>
</dbReference>
<comment type="similarity">
    <text evidence="2">Belongs to the WD repeat DCAF13/WDSOF1 family.</text>
</comment>
<accession>A0A9B0BWC3</accession>
<protein>
    <recommendedName>
        <fullName evidence="3">DDB1- and CUL4-associated factor 13</fullName>
    </recommendedName>
    <alternativeName>
        <fullName evidence="8">WD repeat and SOF domain-containing protein 1</fullName>
    </alternativeName>
</protein>
<keyword evidence="12" id="KW-1185">Reference proteome</keyword>
<evidence type="ECO:0000313" key="12">
    <source>
        <dbReference type="Proteomes" id="UP000835206"/>
    </source>
</evidence>
<evidence type="ECO:0000256" key="7">
    <source>
        <dbReference type="ARBA" id="ARBA00023274"/>
    </source>
</evidence>
<dbReference type="InterPro" id="IPR015943">
    <property type="entry name" value="WD40/YVTN_repeat-like_dom_sf"/>
</dbReference>
<dbReference type="GO" id="GO:0000462">
    <property type="term" value="P:maturation of SSU-rRNA from tricistronic rRNA transcript (SSU-rRNA, 5.8S rRNA, LSU-rRNA)"/>
    <property type="evidence" value="ECO:0007669"/>
    <property type="project" value="TreeGrafter"/>
</dbReference>
<evidence type="ECO:0000256" key="4">
    <source>
        <dbReference type="ARBA" id="ARBA00022574"/>
    </source>
</evidence>
<dbReference type="PANTHER" id="PTHR22851">
    <property type="entry name" value="U3 SMALL NUCLEOLAR RNA U3 SNORNA ASSOCIATED PROTEIN"/>
    <property type="match status" value="1"/>
</dbReference>
<proteinExistence type="inferred from homology"/>
<dbReference type="SUPFAM" id="SSF50978">
    <property type="entry name" value="WD40 repeat-like"/>
    <property type="match status" value="1"/>
</dbReference>
<feature type="compositionally biased region" description="Basic residues" evidence="10">
    <location>
        <begin position="412"/>
        <end position="426"/>
    </location>
</feature>
<dbReference type="PROSITE" id="PS00678">
    <property type="entry name" value="WD_REPEATS_1"/>
    <property type="match status" value="1"/>
</dbReference>
<keyword evidence="5" id="KW-0677">Repeat</keyword>
<dbReference type="AlphaFoldDB" id="A0A9B0BWC3"/>
<dbReference type="InterPro" id="IPR036322">
    <property type="entry name" value="WD40_repeat_dom_sf"/>
</dbReference>
<dbReference type="RefSeq" id="XP_003395039.2">
    <property type="nucleotide sequence ID" value="XM_003394991.4"/>
</dbReference>
<dbReference type="FunFam" id="2.130.10.10:FF:000132">
    <property type="entry name" value="DDB1- and CUL4-associated factor 13"/>
    <property type="match status" value="1"/>
</dbReference>
<dbReference type="SMART" id="SM00320">
    <property type="entry name" value="WD40"/>
    <property type="match status" value="5"/>
</dbReference>
<reference evidence="13" key="1">
    <citation type="submission" date="2025-08" db="UniProtKB">
        <authorList>
            <consortium name="RefSeq"/>
        </authorList>
    </citation>
    <scope>IDENTIFICATION</scope>
</reference>
<keyword evidence="7" id="KW-0687">Ribonucleoprotein</keyword>
<dbReference type="InterPro" id="IPR051733">
    <property type="entry name" value="WD_repeat_DCAF13/WDSOF1"/>
</dbReference>
<sequence length="444" mass="51293">MKVKILTRNPDEYLRETKRDIYKVPRNYDPALHPFEAAREYTRALNAVKLEKVFAKPFVGCLEGHKDGVSCLCKHPSQLSILLSGAFDGEIRVWNLIHKTCTRNILAHDGIIRGIVFSLSGKNFISVGDDKTIKTWKSEKSSFGEEEPLNTVISKTIISGISHHRSQPIFVTCGEVCHLWEETRNEPIRTFKWGVDSLYDIKYNPVQSNLFAACASDRSIILYDARETGPLRKVYMRLRTNKLSWNPMEAVTFTCANEDYNLYTYDIRKLRTPVNVHMDHVQAVIDVDYSPTGKEFVSGSYDRSIRIFEVNKGRSREVYHTKRMQRLTCMAWSLDNKYIVSGSDEMNIRVWKAKASEKLGVLRPRERTALNYSEALKEKFSAHPQVKRISRHRQVPKHVYNAKAELRTIRQKSKRKEANRRAHSKRGAVPFVSERSKNVVQQEI</sequence>
<evidence type="ECO:0000256" key="9">
    <source>
        <dbReference type="PROSITE-ProRule" id="PRU00221"/>
    </source>
</evidence>
<feature type="region of interest" description="Disordered" evidence="10">
    <location>
        <begin position="412"/>
        <end position="444"/>
    </location>
</feature>
<evidence type="ECO:0000259" key="11">
    <source>
        <dbReference type="Pfam" id="PF04158"/>
    </source>
</evidence>
<dbReference type="FunFam" id="2.130.10.10:FF:000826">
    <property type="entry name" value="DDB1- and CUL4-associated factor 13"/>
    <property type="match status" value="1"/>
</dbReference>
<dbReference type="GeneID" id="100646737"/>
<evidence type="ECO:0000256" key="6">
    <source>
        <dbReference type="ARBA" id="ARBA00023242"/>
    </source>
</evidence>
<evidence type="ECO:0000256" key="3">
    <source>
        <dbReference type="ARBA" id="ARBA00021762"/>
    </source>
</evidence>
<dbReference type="OrthoDB" id="10249065at2759"/>
<gene>
    <name evidence="13" type="primary">LOC100646737</name>
</gene>
<organism evidence="12 13">
    <name type="scientific">Bombus terrestris</name>
    <name type="common">Buff-tailed bumblebee</name>
    <name type="synonym">Apis terrestris</name>
    <dbReference type="NCBI Taxonomy" id="30195"/>
    <lineage>
        <taxon>Eukaryota</taxon>
        <taxon>Metazoa</taxon>
        <taxon>Ecdysozoa</taxon>
        <taxon>Arthropoda</taxon>
        <taxon>Hexapoda</taxon>
        <taxon>Insecta</taxon>
        <taxon>Pterygota</taxon>
        <taxon>Neoptera</taxon>
        <taxon>Endopterygota</taxon>
        <taxon>Hymenoptera</taxon>
        <taxon>Apocrita</taxon>
        <taxon>Aculeata</taxon>
        <taxon>Apoidea</taxon>
        <taxon>Anthophila</taxon>
        <taxon>Apidae</taxon>
        <taxon>Bombus</taxon>
        <taxon>Bombus</taxon>
    </lineage>
</organism>
<feature type="domain" description="Sof1-like protein" evidence="11">
    <location>
        <begin position="353"/>
        <end position="439"/>
    </location>
</feature>
<dbReference type="PROSITE" id="PS50082">
    <property type="entry name" value="WD_REPEATS_2"/>
    <property type="match status" value="4"/>
</dbReference>
<dbReference type="InterPro" id="IPR019775">
    <property type="entry name" value="WD40_repeat_CS"/>
</dbReference>
<dbReference type="CDD" id="cd00200">
    <property type="entry name" value="WD40"/>
    <property type="match status" value="1"/>
</dbReference>
<keyword evidence="4 9" id="KW-0853">WD repeat</keyword>
<evidence type="ECO:0000256" key="2">
    <source>
        <dbReference type="ARBA" id="ARBA00005649"/>
    </source>
</evidence>
<evidence type="ECO:0000256" key="8">
    <source>
        <dbReference type="ARBA" id="ARBA00032239"/>
    </source>
</evidence>
<keyword evidence="6" id="KW-0539">Nucleus</keyword>